<evidence type="ECO:0000313" key="3">
    <source>
        <dbReference type="Proteomes" id="UP001238163"/>
    </source>
</evidence>
<comment type="caution">
    <text evidence="2">The sequence shown here is derived from an EMBL/GenBank/DDBJ whole genome shotgun (WGS) entry which is preliminary data.</text>
</comment>
<proteinExistence type="predicted"/>
<sequence>MSGKMRFFFRERGCFFSREGAKGDTFYRGRIGRIGPIGRIVDLIGPISPISPTTKDDDERRRRKNAGRLRREFWRLARARQPWYTLGFLALLAGFGGRGVGYCHQKMTTKKEFFSSKVFFVPRGAKDVLC</sequence>
<name>A0AAE3VKB9_9BACT</name>
<evidence type="ECO:0000256" key="1">
    <source>
        <dbReference type="SAM" id="Phobius"/>
    </source>
</evidence>
<keyword evidence="1" id="KW-0812">Transmembrane</keyword>
<keyword evidence="1" id="KW-0472">Membrane</keyword>
<protein>
    <submittedName>
        <fullName evidence="2">Uncharacterized protein</fullName>
    </submittedName>
</protein>
<gene>
    <name evidence="2" type="ORF">J3R75_003880</name>
</gene>
<dbReference type="EMBL" id="JAUSVL010000001">
    <property type="protein sequence ID" value="MDQ0291773.1"/>
    <property type="molecule type" value="Genomic_DNA"/>
</dbReference>
<dbReference type="RefSeq" id="WP_307265053.1">
    <property type="nucleotide sequence ID" value="NZ_JAUSVL010000001.1"/>
</dbReference>
<evidence type="ECO:0000313" key="2">
    <source>
        <dbReference type="EMBL" id="MDQ0291773.1"/>
    </source>
</evidence>
<feature type="transmembrane region" description="Helical" evidence="1">
    <location>
        <begin position="83"/>
        <end position="101"/>
    </location>
</feature>
<keyword evidence="3" id="KW-1185">Reference proteome</keyword>
<keyword evidence="1" id="KW-1133">Transmembrane helix</keyword>
<accession>A0AAE3VKB9</accession>
<organism evidence="2 3">
    <name type="scientific">Oligosphaera ethanolica</name>
    <dbReference type="NCBI Taxonomy" id="760260"/>
    <lineage>
        <taxon>Bacteria</taxon>
        <taxon>Pseudomonadati</taxon>
        <taxon>Lentisphaerota</taxon>
        <taxon>Oligosphaeria</taxon>
        <taxon>Oligosphaerales</taxon>
        <taxon>Oligosphaeraceae</taxon>
        <taxon>Oligosphaera</taxon>
    </lineage>
</organism>
<reference evidence="2" key="1">
    <citation type="submission" date="2023-07" db="EMBL/GenBank/DDBJ databases">
        <title>Genomic Encyclopedia of Type Strains, Phase IV (KMG-IV): sequencing the most valuable type-strain genomes for metagenomic binning, comparative biology and taxonomic classification.</title>
        <authorList>
            <person name="Goeker M."/>
        </authorList>
    </citation>
    <scope>NUCLEOTIDE SEQUENCE</scope>
    <source>
        <strain evidence="2">DSM 24202</strain>
    </source>
</reference>
<dbReference type="AlphaFoldDB" id="A0AAE3VKB9"/>
<dbReference type="Proteomes" id="UP001238163">
    <property type="component" value="Unassembled WGS sequence"/>
</dbReference>